<dbReference type="EMBL" id="JARKIK010000009">
    <property type="protein sequence ID" value="KAK8749501.1"/>
    <property type="molecule type" value="Genomic_DNA"/>
</dbReference>
<dbReference type="PANTHER" id="PTHR10012">
    <property type="entry name" value="SERINE/THREONINE-PROTEIN PHOSPHATASE 2A REGULATORY SUBUNIT B"/>
    <property type="match status" value="1"/>
</dbReference>
<dbReference type="GO" id="GO:0005634">
    <property type="term" value="C:nucleus"/>
    <property type="evidence" value="ECO:0007669"/>
    <property type="project" value="TreeGrafter"/>
</dbReference>
<evidence type="ECO:0000256" key="8">
    <source>
        <dbReference type="ARBA" id="ARBA00044786"/>
    </source>
</evidence>
<dbReference type="FunFam" id="1.20.120.1150:FF:000002">
    <property type="entry name" value="Serine/threonine-protein phosphatase 2A activator"/>
    <property type="match status" value="1"/>
</dbReference>
<evidence type="ECO:0000256" key="3">
    <source>
        <dbReference type="ARBA" id="ARBA00011019"/>
    </source>
</evidence>
<comment type="caution">
    <text evidence="12">The sequence shown here is derived from an EMBL/GenBank/DDBJ whole genome shotgun (WGS) entry which is preliminary data.</text>
</comment>
<dbReference type="InterPro" id="IPR004327">
    <property type="entry name" value="Phstyr_phstse_ac"/>
</dbReference>
<dbReference type="GO" id="GO:0005737">
    <property type="term" value="C:cytoplasm"/>
    <property type="evidence" value="ECO:0007669"/>
    <property type="project" value="UniProtKB-SubCell"/>
</dbReference>
<reference evidence="12 13" key="1">
    <citation type="journal article" date="2024" name="BMC Genomics">
        <title>Genome assembly of redclaw crayfish (Cherax quadricarinatus) provides insights into its immune adaptation and hypoxia tolerance.</title>
        <authorList>
            <person name="Liu Z."/>
            <person name="Zheng J."/>
            <person name="Li H."/>
            <person name="Fang K."/>
            <person name="Wang S."/>
            <person name="He J."/>
            <person name="Zhou D."/>
            <person name="Weng S."/>
            <person name="Chi M."/>
            <person name="Gu Z."/>
            <person name="He J."/>
            <person name="Li F."/>
            <person name="Wang M."/>
        </authorList>
    </citation>
    <scope>NUCLEOTIDE SEQUENCE [LARGE SCALE GENOMIC DNA]</scope>
    <source>
        <strain evidence="12">ZL_2023a</strain>
    </source>
</reference>
<dbReference type="PANTHER" id="PTHR10012:SF0">
    <property type="entry name" value="SERINE_THREONINE-PROTEIN PHOSPHATASE 2A ACTIVATOR"/>
    <property type="match status" value="1"/>
</dbReference>
<evidence type="ECO:0000313" key="13">
    <source>
        <dbReference type="Proteomes" id="UP001445076"/>
    </source>
</evidence>
<name>A0AAW0XY73_CHEQU</name>
<comment type="function">
    <text evidence="10">PPIases accelerate the folding of proteins. It catalyzes the cis-trans isomerization of proline imidic peptide bonds in oligopeptides.</text>
</comment>
<accession>A0AAW0XY73</accession>
<keyword evidence="13" id="KW-1185">Reference proteome</keyword>
<dbReference type="GO" id="GO:0008160">
    <property type="term" value="F:protein tyrosine phosphatase activator activity"/>
    <property type="evidence" value="ECO:0007669"/>
    <property type="project" value="TreeGrafter"/>
</dbReference>
<feature type="region of interest" description="Disordered" evidence="11">
    <location>
        <begin position="316"/>
        <end position="336"/>
    </location>
</feature>
<dbReference type="InterPro" id="IPR043170">
    <property type="entry name" value="PTPA_C_lid"/>
</dbReference>
<comment type="catalytic activity">
    <reaction evidence="1 10">
        <text>[protein]-peptidylproline (omega=180) = [protein]-peptidylproline (omega=0)</text>
        <dbReference type="Rhea" id="RHEA:16237"/>
        <dbReference type="Rhea" id="RHEA-COMP:10747"/>
        <dbReference type="Rhea" id="RHEA-COMP:10748"/>
        <dbReference type="ChEBI" id="CHEBI:83833"/>
        <dbReference type="ChEBI" id="CHEBI:83834"/>
        <dbReference type="EC" id="5.2.1.8"/>
    </reaction>
</comment>
<keyword evidence="5 10" id="KW-0963">Cytoplasm</keyword>
<feature type="compositionally biased region" description="Polar residues" evidence="11">
    <location>
        <begin position="318"/>
        <end position="331"/>
    </location>
</feature>
<keyword evidence="7 10" id="KW-0413">Isomerase</keyword>
<gene>
    <name evidence="12" type="ORF">OTU49_015399</name>
</gene>
<sequence length="436" mass="48639">MVIDCKNHKFEVPQRAVFTPEDVKKWEQSNAYQDIIGFLTAMNTAVKGKKLSVECAVSPVTVGLLNMLDTISHWIDDIPPVDQPQRYGNTAFRDFYAKLKENGEQVVKEALSEDFHAAVPEITVYLLESVGNSTRIDYGTGHELSFILFLTCIFKIGALKQEDSIAVVTKIFMRYLTLSRKLQMVYKMEPAGSQGVWSLDDYQFIPFIWGSSQLQMNPKIAPEMFSNEKIVNENADEYMFLACIKFILSVKTGPFAEHSNQLWNISGVQSWSKINQGLIKMYKAEVLHKFPVVQHMLFGSILSISPAKEITYHPPGTEISSMRNPSMSSATGGQGFMPPRASAVASQGRVSMTDRMPVHISQMSKMPQDLPFNDISSVMPPVSKTPQGLSTVDKVSSNMLTTSKTSLPCAEERHPAMSPLNSLPPDIFPKATKHTQ</sequence>
<dbReference type="Pfam" id="PF03095">
    <property type="entry name" value="PTPA"/>
    <property type="match status" value="1"/>
</dbReference>
<dbReference type="Gene3D" id="1.20.120.1150">
    <property type="match status" value="1"/>
</dbReference>
<protein>
    <recommendedName>
        <fullName evidence="8 10">Serine/threonine-protein phosphatase 2A activator</fullName>
        <ecNumber evidence="4 10">5.2.1.8</ecNumber>
    </recommendedName>
    <alternativeName>
        <fullName evidence="9 10">Phosphotyrosyl phosphatase activator</fullName>
    </alternativeName>
</protein>
<dbReference type="GO" id="GO:0007052">
    <property type="term" value="P:mitotic spindle organization"/>
    <property type="evidence" value="ECO:0007669"/>
    <property type="project" value="TreeGrafter"/>
</dbReference>
<evidence type="ECO:0000256" key="5">
    <source>
        <dbReference type="ARBA" id="ARBA00022490"/>
    </source>
</evidence>
<comment type="similarity">
    <text evidence="3 10">Belongs to the PTPA-type PPIase family.</text>
</comment>
<evidence type="ECO:0000256" key="10">
    <source>
        <dbReference type="RuleBase" id="RU361210"/>
    </source>
</evidence>
<comment type="subcellular location">
    <subcellularLocation>
        <location evidence="2 10">Cytoplasm</location>
    </subcellularLocation>
</comment>
<dbReference type="EMBL" id="JARKIK010000009">
    <property type="protein sequence ID" value="KAK8749499.1"/>
    <property type="molecule type" value="Genomic_DNA"/>
</dbReference>
<dbReference type="CDD" id="cd04087">
    <property type="entry name" value="PTPA"/>
    <property type="match status" value="1"/>
</dbReference>
<organism evidence="12 13">
    <name type="scientific">Cherax quadricarinatus</name>
    <name type="common">Australian red claw crayfish</name>
    <dbReference type="NCBI Taxonomy" id="27406"/>
    <lineage>
        <taxon>Eukaryota</taxon>
        <taxon>Metazoa</taxon>
        <taxon>Ecdysozoa</taxon>
        <taxon>Arthropoda</taxon>
        <taxon>Crustacea</taxon>
        <taxon>Multicrustacea</taxon>
        <taxon>Malacostraca</taxon>
        <taxon>Eumalacostraca</taxon>
        <taxon>Eucarida</taxon>
        <taxon>Decapoda</taxon>
        <taxon>Pleocyemata</taxon>
        <taxon>Astacidea</taxon>
        <taxon>Parastacoidea</taxon>
        <taxon>Parastacidae</taxon>
        <taxon>Cherax</taxon>
    </lineage>
</organism>
<reference evidence="12" key="2">
    <citation type="submission" date="2024-01" db="EMBL/GenBank/DDBJ databases">
        <authorList>
            <person name="He J."/>
            <person name="Wang M."/>
            <person name="Zheng J."/>
            <person name="Liu Z."/>
        </authorList>
    </citation>
    <scope>NUCLEOTIDE SEQUENCE</scope>
    <source>
        <strain evidence="12">ZL_2023a</strain>
        <tissue evidence="12">Muscle</tissue>
    </source>
</reference>
<evidence type="ECO:0000256" key="6">
    <source>
        <dbReference type="ARBA" id="ARBA00023110"/>
    </source>
</evidence>
<dbReference type="GO" id="GO:0000159">
    <property type="term" value="C:protein phosphatase type 2A complex"/>
    <property type="evidence" value="ECO:0007669"/>
    <property type="project" value="TreeGrafter"/>
</dbReference>
<dbReference type="AlphaFoldDB" id="A0AAW0XY73"/>
<evidence type="ECO:0000256" key="7">
    <source>
        <dbReference type="ARBA" id="ARBA00023235"/>
    </source>
</evidence>
<dbReference type="EMBL" id="JARKIK010000009">
    <property type="protein sequence ID" value="KAK8749500.1"/>
    <property type="molecule type" value="Genomic_DNA"/>
</dbReference>
<dbReference type="InterPro" id="IPR037218">
    <property type="entry name" value="PTPA_sf"/>
</dbReference>
<evidence type="ECO:0000256" key="4">
    <source>
        <dbReference type="ARBA" id="ARBA00013194"/>
    </source>
</evidence>
<evidence type="ECO:0000256" key="11">
    <source>
        <dbReference type="SAM" id="MobiDB-lite"/>
    </source>
</evidence>
<evidence type="ECO:0000313" key="12">
    <source>
        <dbReference type="EMBL" id="KAK8749501.1"/>
    </source>
</evidence>
<evidence type="ECO:0000256" key="2">
    <source>
        <dbReference type="ARBA" id="ARBA00004496"/>
    </source>
</evidence>
<evidence type="ECO:0000256" key="1">
    <source>
        <dbReference type="ARBA" id="ARBA00000971"/>
    </source>
</evidence>
<feature type="region of interest" description="Disordered" evidence="11">
    <location>
        <begin position="408"/>
        <end position="436"/>
    </location>
</feature>
<dbReference type="GO" id="GO:0003755">
    <property type="term" value="F:peptidyl-prolyl cis-trans isomerase activity"/>
    <property type="evidence" value="ECO:0007669"/>
    <property type="project" value="UniProtKB-KW"/>
</dbReference>
<proteinExistence type="inferred from homology"/>
<evidence type="ECO:0000256" key="9">
    <source>
        <dbReference type="ARBA" id="ARBA00044820"/>
    </source>
</evidence>
<dbReference type="SUPFAM" id="SSF140984">
    <property type="entry name" value="PTPA-like"/>
    <property type="match status" value="1"/>
</dbReference>
<keyword evidence="6 10" id="KW-0697">Rotamase</keyword>
<dbReference type="Proteomes" id="UP001445076">
    <property type="component" value="Unassembled WGS sequence"/>
</dbReference>
<dbReference type="EC" id="5.2.1.8" evidence="4 10"/>